<gene>
    <name evidence="6" type="ORF">HUG12_18155</name>
</gene>
<dbReference type="OrthoDB" id="201701at2157"/>
<feature type="coiled-coil region" evidence="1">
    <location>
        <begin position="167"/>
        <end position="194"/>
    </location>
</feature>
<evidence type="ECO:0000259" key="5">
    <source>
        <dbReference type="Pfam" id="PF23379"/>
    </source>
</evidence>
<evidence type="ECO:0000313" key="6">
    <source>
        <dbReference type="EMBL" id="QLG63546.1"/>
    </source>
</evidence>
<protein>
    <submittedName>
        <fullName evidence="6">Uncharacterized protein</fullName>
    </submittedName>
</protein>
<feature type="compositionally biased region" description="Basic and acidic residues" evidence="2">
    <location>
        <begin position="41"/>
        <end position="50"/>
    </location>
</feature>
<dbReference type="EMBL" id="CP058579">
    <property type="protein sequence ID" value="QLG63546.1"/>
    <property type="molecule type" value="Genomic_DNA"/>
</dbReference>
<organism evidence="6 7">
    <name type="scientific">Halorarum salinum</name>
    <dbReference type="NCBI Taxonomy" id="2743089"/>
    <lineage>
        <taxon>Archaea</taxon>
        <taxon>Methanobacteriati</taxon>
        <taxon>Methanobacteriota</taxon>
        <taxon>Stenosarchaea group</taxon>
        <taxon>Halobacteria</taxon>
        <taxon>Halobacteriales</taxon>
        <taxon>Haloferacaceae</taxon>
        <taxon>Halorarum</taxon>
    </lineage>
</organism>
<dbReference type="InterPro" id="IPR056397">
    <property type="entry name" value="Fn3_arc"/>
</dbReference>
<feature type="compositionally biased region" description="Low complexity" evidence="2">
    <location>
        <begin position="51"/>
        <end position="61"/>
    </location>
</feature>
<dbReference type="AlphaFoldDB" id="A0A7D5LCC9"/>
<reference evidence="6 7" key="1">
    <citation type="submission" date="2020-06" db="EMBL/GenBank/DDBJ databases">
        <title>NJ-3-1, isolated from saline soil.</title>
        <authorList>
            <person name="Cui H.L."/>
            <person name="Shi X."/>
        </authorList>
    </citation>
    <scope>NUCLEOTIDE SEQUENCE [LARGE SCALE GENOMIC DNA]</scope>
    <source>
        <strain evidence="6 7">NJ-3-1</strain>
    </source>
</reference>
<dbReference type="InterPro" id="IPR055522">
    <property type="entry name" value="DUF7096"/>
</dbReference>
<proteinExistence type="predicted"/>
<evidence type="ECO:0000259" key="4">
    <source>
        <dbReference type="Pfam" id="PF23375"/>
    </source>
</evidence>
<dbReference type="Pfam" id="PF23375">
    <property type="entry name" value="DUF7094"/>
    <property type="match status" value="1"/>
</dbReference>
<dbReference type="Proteomes" id="UP000509626">
    <property type="component" value="Chromosome"/>
</dbReference>
<feature type="domain" description="Fibronectin-III type-like" evidence="3">
    <location>
        <begin position="344"/>
        <end position="414"/>
    </location>
</feature>
<evidence type="ECO:0000313" key="7">
    <source>
        <dbReference type="Proteomes" id="UP000509626"/>
    </source>
</evidence>
<dbReference type="KEGG" id="halu:HUG12_18155"/>
<evidence type="ECO:0000259" key="3">
    <source>
        <dbReference type="Pfam" id="PF23374"/>
    </source>
</evidence>
<dbReference type="InterPro" id="IPR055520">
    <property type="entry name" value="DUF7094"/>
</dbReference>
<dbReference type="RefSeq" id="WP_179270130.1">
    <property type="nucleotide sequence ID" value="NZ_CP058579.1"/>
</dbReference>
<keyword evidence="7" id="KW-1185">Reference proteome</keyword>
<dbReference type="Pfam" id="PF23379">
    <property type="entry name" value="DUF7096"/>
    <property type="match status" value="1"/>
</dbReference>
<sequence>MRAAPALAALLLVCAAVAGAGAAGGPDALPTTEPGEPGAVADERASDVDHPAPNAARPAANAANVSGANRVLGLPNGSASSADIDQVRLDAGVAVGIDVNVSAERMETIALRQHVTAAETTDERQRRILDGMNELEKRVVTLRTEQRIAISAYAAGEIDARTLYVRLASVQVEAEALERRLDTLDQLADGTEDGILEGSRVEALRYDLRTFGGPVRERATLAIRGDAPPTRVYAAASGESVVLTTVVEDEYVREVYRADLRPNGGGPADEIAQNVTARSYPEIWDVQTNANGQGSGPTFVFDVPFPGGRLTAFVDGGSERVFKEYQRIDLGNVSTGDVRERTIDLTIRVNRTYAGGPLRVEVVDPDSGEPVDAAVRIARSGEGSSEIGTTGADGVLWTVAPRGTFVVTAIDEHSEDLATIELTSGDPLTVEDAYAPNGTENGS</sequence>
<name>A0A7D5LCC9_9EURY</name>
<dbReference type="Pfam" id="PF23374">
    <property type="entry name" value="Fn3_arc"/>
    <property type="match status" value="1"/>
</dbReference>
<feature type="domain" description="DUF7094" evidence="4">
    <location>
        <begin position="233"/>
        <end position="333"/>
    </location>
</feature>
<evidence type="ECO:0000256" key="2">
    <source>
        <dbReference type="SAM" id="MobiDB-lite"/>
    </source>
</evidence>
<accession>A0A7D5LCC9</accession>
<feature type="region of interest" description="Disordered" evidence="2">
    <location>
        <begin position="25"/>
        <end position="61"/>
    </location>
</feature>
<feature type="domain" description="DUF7096" evidence="5">
    <location>
        <begin position="2"/>
        <end position="226"/>
    </location>
</feature>
<keyword evidence="1" id="KW-0175">Coiled coil</keyword>
<dbReference type="GeneID" id="56039424"/>
<evidence type="ECO:0000256" key="1">
    <source>
        <dbReference type="SAM" id="Coils"/>
    </source>
</evidence>